<dbReference type="AlphaFoldDB" id="A0A815N766"/>
<name>A0A815N766_ADIRI</name>
<dbReference type="PANTHER" id="PTHR46060">
    <property type="entry name" value="MARINER MOS1 TRANSPOSASE-LIKE PROTEIN"/>
    <property type="match status" value="1"/>
</dbReference>
<dbReference type="Gene3D" id="3.30.420.10">
    <property type="entry name" value="Ribonuclease H-like superfamily/Ribonuclease H"/>
    <property type="match status" value="1"/>
</dbReference>
<dbReference type="OrthoDB" id="10032414at2759"/>
<dbReference type="EMBL" id="CAJNOR010006888">
    <property type="protein sequence ID" value="CAF1605886.1"/>
    <property type="molecule type" value="Genomic_DNA"/>
</dbReference>
<evidence type="ECO:0000313" key="3">
    <source>
        <dbReference type="Proteomes" id="UP000663828"/>
    </source>
</evidence>
<evidence type="ECO:0000313" key="1">
    <source>
        <dbReference type="EMBL" id="CAF1429343.1"/>
    </source>
</evidence>
<dbReference type="GO" id="GO:0003676">
    <property type="term" value="F:nucleic acid binding"/>
    <property type="evidence" value="ECO:0007669"/>
    <property type="project" value="InterPro"/>
</dbReference>
<gene>
    <name evidence="1" type="ORF">EDS130_LOCUS38093</name>
    <name evidence="2" type="ORF">XAT740_LOCUS48277</name>
</gene>
<dbReference type="InterPro" id="IPR036397">
    <property type="entry name" value="RNaseH_sf"/>
</dbReference>
<comment type="caution">
    <text evidence="1">The sequence shown here is derived from an EMBL/GenBank/DDBJ whole genome shotgun (WGS) entry which is preliminary data.</text>
</comment>
<proteinExistence type="predicted"/>
<dbReference type="InterPro" id="IPR001888">
    <property type="entry name" value="Transposase_1"/>
</dbReference>
<evidence type="ECO:0000313" key="2">
    <source>
        <dbReference type="EMBL" id="CAF1605886.1"/>
    </source>
</evidence>
<dbReference type="Proteomes" id="UP000663852">
    <property type="component" value="Unassembled WGS sequence"/>
</dbReference>
<sequence>MLSIWWDAKGTIHREILPAGCTITADLYGQQLDRVAAKLHEKQDNVYFLHDNARPHVAKSIREKLLKLGWFKIPRPPYSPDLAPTDYHLFRSLSNYLREKNFHDENDLKTDLANFFDRKSQDFYETRILSLPEHWRKVIDSNGAYIVET</sequence>
<dbReference type="EMBL" id="CAJNOJ010000390">
    <property type="protein sequence ID" value="CAF1429343.1"/>
    <property type="molecule type" value="Genomic_DNA"/>
</dbReference>
<dbReference type="PANTHER" id="PTHR46060:SF1">
    <property type="entry name" value="MARINER MOS1 TRANSPOSASE-LIKE PROTEIN"/>
    <property type="match status" value="1"/>
</dbReference>
<dbReference type="Pfam" id="PF01359">
    <property type="entry name" value="Transposase_1"/>
    <property type="match status" value="1"/>
</dbReference>
<dbReference type="InterPro" id="IPR052709">
    <property type="entry name" value="Transposase-MT_Hybrid"/>
</dbReference>
<evidence type="ECO:0008006" key="5">
    <source>
        <dbReference type="Google" id="ProtNLM"/>
    </source>
</evidence>
<accession>A0A815N766</accession>
<organism evidence="1 4">
    <name type="scientific">Adineta ricciae</name>
    <name type="common">Rotifer</name>
    <dbReference type="NCBI Taxonomy" id="249248"/>
    <lineage>
        <taxon>Eukaryota</taxon>
        <taxon>Metazoa</taxon>
        <taxon>Spiralia</taxon>
        <taxon>Gnathifera</taxon>
        <taxon>Rotifera</taxon>
        <taxon>Eurotatoria</taxon>
        <taxon>Bdelloidea</taxon>
        <taxon>Adinetida</taxon>
        <taxon>Adinetidae</taxon>
        <taxon>Adineta</taxon>
    </lineage>
</organism>
<reference evidence="1" key="1">
    <citation type="submission" date="2021-02" db="EMBL/GenBank/DDBJ databases">
        <authorList>
            <person name="Nowell W R."/>
        </authorList>
    </citation>
    <scope>NUCLEOTIDE SEQUENCE</scope>
</reference>
<protein>
    <recommendedName>
        <fullName evidence="5">Transposase</fullName>
    </recommendedName>
</protein>
<keyword evidence="3" id="KW-1185">Reference proteome</keyword>
<evidence type="ECO:0000313" key="4">
    <source>
        <dbReference type="Proteomes" id="UP000663852"/>
    </source>
</evidence>
<dbReference type="Proteomes" id="UP000663828">
    <property type="component" value="Unassembled WGS sequence"/>
</dbReference>